<evidence type="ECO:0000313" key="2">
    <source>
        <dbReference type="EMBL" id="GFD08614.1"/>
    </source>
</evidence>
<reference evidence="2" key="1">
    <citation type="journal article" date="2019" name="Sci. Rep.">
        <title>Draft genome of Tanacetum cinerariifolium, the natural source of mosquito coil.</title>
        <authorList>
            <person name="Yamashiro T."/>
            <person name="Shiraishi A."/>
            <person name="Satake H."/>
            <person name="Nakayama K."/>
        </authorList>
    </citation>
    <scope>NUCLEOTIDE SEQUENCE</scope>
</reference>
<dbReference type="EMBL" id="BKCJ011239754">
    <property type="protein sequence ID" value="GFD08614.1"/>
    <property type="molecule type" value="Genomic_DNA"/>
</dbReference>
<organism evidence="2">
    <name type="scientific">Tanacetum cinerariifolium</name>
    <name type="common">Dalmatian daisy</name>
    <name type="synonym">Chrysanthemum cinerariifolium</name>
    <dbReference type="NCBI Taxonomy" id="118510"/>
    <lineage>
        <taxon>Eukaryota</taxon>
        <taxon>Viridiplantae</taxon>
        <taxon>Streptophyta</taxon>
        <taxon>Embryophyta</taxon>
        <taxon>Tracheophyta</taxon>
        <taxon>Spermatophyta</taxon>
        <taxon>Magnoliopsida</taxon>
        <taxon>eudicotyledons</taxon>
        <taxon>Gunneridae</taxon>
        <taxon>Pentapetalae</taxon>
        <taxon>asterids</taxon>
        <taxon>campanulids</taxon>
        <taxon>Asterales</taxon>
        <taxon>Asteraceae</taxon>
        <taxon>Asteroideae</taxon>
        <taxon>Anthemideae</taxon>
        <taxon>Anthemidinae</taxon>
        <taxon>Tanacetum</taxon>
    </lineage>
</organism>
<gene>
    <name evidence="2" type="ORF">Tci_880583</name>
</gene>
<evidence type="ECO:0000256" key="1">
    <source>
        <dbReference type="SAM" id="MobiDB-lite"/>
    </source>
</evidence>
<comment type="caution">
    <text evidence="2">The sequence shown here is derived from an EMBL/GenBank/DDBJ whole genome shotgun (WGS) entry which is preliminary data.</text>
</comment>
<name>A0A699TKB1_TANCI</name>
<dbReference type="AlphaFoldDB" id="A0A699TKB1"/>
<proteinExistence type="predicted"/>
<feature type="region of interest" description="Disordered" evidence="1">
    <location>
        <begin position="1"/>
        <end position="32"/>
    </location>
</feature>
<accession>A0A699TKB1</accession>
<feature type="non-terminal residue" evidence="2">
    <location>
        <position position="1"/>
    </location>
</feature>
<feature type="compositionally biased region" description="Basic and acidic residues" evidence="1">
    <location>
        <begin position="1"/>
        <end position="12"/>
    </location>
</feature>
<sequence>IGRGNLGHEHIRGAVADGGGHHRVEGKRERAGWQVGHARAEVEALRPVGEVFGKVIGGRRRAGAVVYLIVELP</sequence>
<protein>
    <submittedName>
        <fullName evidence="2">Uncharacterized protein</fullName>
    </submittedName>
</protein>
<feature type="compositionally biased region" description="Basic and acidic residues" evidence="1">
    <location>
        <begin position="19"/>
        <end position="31"/>
    </location>
</feature>